<dbReference type="GO" id="GO:0016020">
    <property type="term" value="C:membrane"/>
    <property type="evidence" value="ECO:0007669"/>
    <property type="project" value="UniProtKB-SubCell"/>
</dbReference>
<gene>
    <name evidence="6" type="ORF">E3W66_08885</name>
</gene>
<accession>A0A4Y8UGS6</accession>
<evidence type="ECO:0000256" key="2">
    <source>
        <dbReference type="ARBA" id="ARBA00022692"/>
    </source>
</evidence>
<dbReference type="InterPro" id="IPR023352">
    <property type="entry name" value="MAPEG-like_dom_sf"/>
</dbReference>
<evidence type="ECO:0000313" key="7">
    <source>
        <dbReference type="Proteomes" id="UP000298133"/>
    </source>
</evidence>
<keyword evidence="2 5" id="KW-0812">Transmembrane</keyword>
<evidence type="ECO:0000256" key="1">
    <source>
        <dbReference type="ARBA" id="ARBA00004370"/>
    </source>
</evidence>
<dbReference type="InterPro" id="IPR001129">
    <property type="entry name" value="Membr-assoc_MAPEG"/>
</dbReference>
<evidence type="ECO:0000313" key="6">
    <source>
        <dbReference type="EMBL" id="TFH67572.1"/>
    </source>
</evidence>
<feature type="transmembrane region" description="Helical" evidence="5">
    <location>
        <begin position="122"/>
        <end position="143"/>
    </location>
</feature>
<dbReference type="AlphaFoldDB" id="A0A4Y8UGS6"/>
<comment type="subcellular location">
    <subcellularLocation>
        <location evidence="1">Membrane</location>
    </subcellularLocation>
</comment>
<keyword evidence="4 5" id="KW-0472">Membrane</keyword>
<comment type="caution">
    <text evidence="6">The sequence shown here is derived from an EMBL/GenBank/DDBJ whole genome shotgun (WGS) entry which is preliminary data.</text>
</comment>
<keyword evidence="7" id="KW-1185">Reference proteome</keyword>
<dbReference type="EMBL" id="SPIA01000003">
    <property type="protein sequence ID" value="TFH67572.1"/>
    <property type="molecule type" value="Genomic_DNA"/>
</dbReference>
<dbReference type="OrthoDB" id="343936at2"/>
<evidence type="ECO:0000256" key="4">
    <source>
        <dbReference type="ARBA" id="ARBA00023136"/>
    </source>
</evidence>
<name>A0A4Y8UGS6_9GAMM</name>
<protein>
    <submittedName>
        <fullName evidence="6">MAPEG family protein</fullName>
    </submittedName>
</protein>
<organism evidence="6 7">
    <name type="scientific">Gammaproteobacteria bacterium LSUCC0057</name>
    <dbReference type="NCBI Taxonomy" id="2559237"/>
    <lineage>
        <taxon>Bacteria</taxon>
        <taxon>Pseudomonadati</taxon>
        <taxon>Pseudomonadota</taxon>
        <taxon>Gammaproteobacteria</taxon>
        <taxon>Cellvibrionales</taxon>
        <taxon>Porticoccaceae</taxon>
        <taxon>SAR92 clade</taxon>
    </lineage>
</organism>
<dbReference type="Proteomes" id="UP000298133">
    <property type="component" value="Unassembled WGS sequence"/>
</dbReference>
<dbReference type="Pfam" id="PF01124">
    <property type="entry name" value="MAPEG"/>
    <property type="match status" value="1"/>
</dbReference>
<feature type="transmembrane region" description="Helical" evidence="5">
    <location>
        <begin position="17"/>
        <end position="37"/>
    </location>
</feature>
<sequence length="144" mass="16306">METLNQVVMINPTMSTVLWLAAWWALMLVPLVFVRLITSRQQNKIKFDPSGNDLDGLAARITRVTCNNYENIPLFIGVLLAAQLLGLSEITDQTVCWLLYARIGQSLAHLISGSRNWVLVRFAFYIAQWALVSCYVVQLLMAVY</sequence>
<evidence type="ECO:0000256" key="3">
    <source>
        <dbReference type="ARBA" id="ARBA00022989"/>
    </source>
</evidence>
<dbReference type="SUPFAM" id="SSF161084">
    <property type="entry name" value="MAPEG domain-like"/>
    <property type="match status" value="1"/>
</dbReference>
<reference evidence="6 7" key="1">
    <citation type="submission" date="2019-03" db="EMBL/GenBank/DDBJ databases">
        <title>Draft genome of Gammaproteobacteria bacterium LSUCC0057, a member of the SAR92 clade.</title>
        <authorList>
            <person name="Lanclos V.C."/>
            <person name="Doiron C."/>
            <person name="Henson M.W."/>
            <person name="Thrash J.C."/>
        </authorList>
    </citation>
    <scope>NUCLEOTIDE SEQUENCE [LARGE SCALE GENOMIC DNA]</scope>
    <source>
        <strain evidence="6 7">LSUCC0057</strain>
    </source>
</reference>
<dbReference type="Gene3D" id="1.20.120.550">
    <property type="entry name" value="Membrane associated eicosanoid/glutathione metabolism-like domain"/>
    <property type="match status" value="1"/>
</dbReference>
<evidence type="ECO:0000256" key="5">
    <source>
        <dbReference type="SAM" id="Phobius"/>
    </source>
</evidence>
<keyword evidence="3 5" id="KW-1133">Transmembrane helix</keyword>
<proteinExistence type="predicted"/>